<reference evidence="2 3" key="1">
    <citation type="journal article" date="2015" name="Fungal Genet. Biol.">
        <title>Evolution of novel wood decay mechanisms in Agaricales revealed by the genome sequences of Fistulina hepatica and Cylindrobasidium torrendii.</title>
        <authorList>
            <person name="Floudas D."/>
            <person name="Held B.W."/>
            <person name="Riley R."/>
            <person name="Nagy L.G."/>
            <person name="Koehler G."/>
            <person name="Ransdell A.S."/>
            <person name="Younus H."/>
            <person name="Chow J."/>
            <person name="Chiniquy J."/>
            <person name="Lipzen A."/>
            <person name="Tritt A."/>
            <person name="Sun H."/>
            <person name="Haridas S."/>
            <person name="LaButti K."/>
            <person name="Ohm R.A."/>
            <person name="Kues U."/>
            <person name="Blanchette R.A."/>
            <person name="Grigoriev I.V."/>
            <person name="Minto R.E."/>
            <person name="Hibbett D.S."/>
        </authorList>
    </citation>
    <scope>NUCLEOTIDE SEQUENCE [LARGE SCALE GENOMIC DNA]</scope>
    <source>
        <strain evidence="2 3">ATCC 64428</strain>
    </source>
</reference>
<proteinExistence type="predicted"/>
<evidence type="ECO:0000313" key="2">
    <source>
        <dbReference type="EMBL" id="KIY45321.1"/>
    </source>
</evidence>
<keyword evidence="3" id="KW-1185">Reference proteome</keyword>
<protein>
    <submittedName>
        <fullName evidence="2">Uncharacterized protein</fullName>
    </submittedName>
</protein>
<feature type="compositionally biased region" description="Basic residues" evidence="1">
    <location>
        <begin position="1"/>
        <end position="10"/>
    </location>
</feature>
<organism evidence="2 3">
    <name type="scientific">Fistulina hepatica ATCC 64428</name>
    <dbReference type="NCBI Taxonomy" id="1128425"/>
    <lineage>
        <taxon>Eukaryota</taxon>
        <taxon>Fungi</taxon>
        <taxon>Dikarya</taxon>
        <taxon>Basidiomycota</taxon>
        <taxon>Agaricomycotina</taxon>
        <taxon>Agaricomycetes</taxon>
        <taxon>Agaricomycetidae</taxon>
        <taxon>Agaricales</taxon>
        <taxon>Fistulinaceae</taxon>
        <taxon>Fistulina</taxon>
    </lineage>
</organism>
<feature type="region of interest" description="Disordered" evidence="1">
    <location>
        <begin position="1"/>
        <end position="24"/>
    </location>
</feature>
<sequence>MHRRDWRRAHEKTPPPGQALFEDPELDEELRQMLVEDRRQRHRQACKKYYEKHREKLLEKAAERRENLPPPTSRCFHREKRRLENMNNGDRADALALIRYDQHSEAFHKIISRYHSFFSSARFNVIQLL</sequence>
<evidence type="ECO:0000313" key="3">
    <source>
        <dbReference type="Proteomes" id="UP000054144"/>
    </source>
</evidence>
<gene>
    <name evidence="2" type="ORF">FISHEDRAFT_61230</name>
</gene>
<dbReference type="EMBL" id="KN882056">
    <property type="protein sequence ID" value="KIY45321.1"/>
    <property type="molecule type" value="Genomic_DNA"/>
</dbReference>
<name>A0A0D7A605_9AGAR</name>
<dbReference type="AlphaFoldDB" id="A0A0D7A605"/>
<dbReference type="Proteomes" id="UP000054144">
    <property type="component" value="Unassembled WGS sequence"/>
</dbReference>
<evidence type="ECO:0000256" key="1">
    <source>
        <dbReference type="SAM" id="MobiDB-lite"/>
    </source>
</evidence>
<accession>A0A0D7A605</accession>